<evidence type="ECO:0000256" key="12">
    <source>
        <dbReference type="PROSITE-ProRule" id="PRU00409"/>
    </source>
</evidence>
<dbReference type="InterPro" id="IPR004549">
    <property type="entry name" value="Acetyl_CoA_COase_biotin_COase"/>
</dbReference>
<dbReference type="PANTHER" id="PTHR48095">
    <property type="entry name" value="PYRUVATE CARBOXYLASE SUBUNIT A"/>
    <property type="match status" value="1"/>
</dbReference>
<dbReference type="GO" id="GO:0006633">
    <property type="term" value="P:fatty acid biosynthetic process"/>
    <property type="evidence" value="ECO:0007669"/>
    <property type="project" value="UniProtKB-KW"/>
</dbReference>
<evidence type="ECO:0000313" key="17">
    <source>
        <dbReference type="Proteomes" id="UP001321786"/>
    </source>
</evidence>
<evidence type="ECO:0000256" key="3">
    <source>
        <dbReference type="ARBA" id="ARBA00011750"/>
    </source>
</evidence>
<dbReference type="EMBL" id="AP028654">
    <property type="protein sequence ID" value="BEP29151.1"/>
    <property type="molecule type" value="Genomic_DNA"/>
</dbReference>
<keyword evidence="13" id="KW-0276">Fatty acid metabolism</keyword>
<dbReference type="Proteomes" id="UP001321786">
    <property type="component" value="Chromosome"/>
</dbReference>
<keyword evidence="9" id="KW-0460">Magnesium</keyword>
<gene>
    <name evidence="16" type="ORF">HLPR_14820</name>
</gene>
<dbReference type="GO" id="GO:0046872">
    <property type="term" value="F:metal ion binding"/>
    <property type="evidence" value="ECO:0007669"/>
    <property type="project" value="UniProtKB-KW"/>
</dbReference>
<dbReference type="SUPFAM" id="SSF51246">
    <property type="entry name" value="Rudiment single hybrid motif"/>
    <property type="match status" value="1"/>
</dbReference>
<evidence type="ECO:0000256" key="4">
    <source>
        <dbReference type="ARBA" id="ARBA00013263"/>
    </source>
</evidence>
<dbReference type="SUPFAM" id="SSF56059">
    <property type="entry name" value="Glutathione synthetase ATP-binding domain-like"/>
    <property type="match status" value="1"/>
</dbReference>
<name>A0AAU9EP89_9FIRM</name>
<comment type="pathway">
    <text evidence="2 13">Lipid metabolism; malonyl-CoA biosynthesis; malonyl-CoA from acetyl-CoA: step 1/1.</text>
</comment>
<dbReference type="FunFam" id="3.30.1490.20:FF:000018">
    <property type="entry name" value="Biotin carboxylase"/>
    <property type="match status" value="1"/>
</dbReference>
<dbReference type="GO" id="GO:0004075">
    <property type="term" value="F:biotin carboxylase activity"/>
    <property type="evidence" value="ECO:0007669"/>
    <property type="project" value="UniProtKB-EC"/>
</dbReference>
<dbReference type="NCBIfam" id="NF006367">
    <property type="entry name" value="PRK08591.1"/>
    <property type="match status" value="1"/>
</dbReference>
<dbReference type="Gene3D" id="3.30.470.20">
    <property type="entry name" value="ATP-grasp fold, B domain"/>
    <property type="match status" value="1"/>
</dbReference>
<dbReference type="Pfam" id="PF00289">
    <property type="entry name" value="Biotin_carb_N"/>
    <property type="match status" value="1"/>
</dbReference>
<keyword evidence="7 12" id="KW-0547">Nucleotide-binding</keyword>
<dbReference type="InterPro" id="IPR016185">
    <property type="entry name" value="PreATP-grasp_dom_sf"/>
</dbReference>
<proteinExistence type="predicted"/>
<dbReference type="InterPro" id="IPR005482">
    <property type="entry name" value="Biotin_COase_C"/>
</dbReference>
<keyword evidence="5 13" id="KW-0436">Ligase</keyword>
<dbReference type="EC" id="6.3.4.14" evidence="4 13"/>
<keyword evidence="8 12" id="KW-0067">ATP-binding</keyword>
<dbReference type="InterPro" id="IPR011764">
    <property type="entry name" value="Biotin_carboxylation_dom"/>
</dbReference>
<evidence type="ECO:0000259" key="15">
    <source>
        <dbReference type="PROSITE" id="PS50979"/>
    </source>
</evidence>
<evidence type="ECO:0000313" key="16">
    <source>
        <dbReference type="EMBL" id="BEP29151.1"/>
    </source>
</evidence>
<dbReference type="FunFam" id="3.40.50.20:FF:000010">
    <property type="entry name" value="Propionyl-CoA carboxylase subunit alpha"/>
    <property type="match status" value="1"/>
</dbReference>
<evidence type="ECO:0000256" key="7">
    <source>
        <dbReference type="ARBA" id="ARBA00022741"/>
    </source>
</evidence>
<keyword evidence="17" id="KW-1185">Reference proteome</keyword>
<dbReference type="NCBIfam" id="NF004085">
    <property type="entry name" value="PRK05586.1"/>
    <property type="match status" value="1"/>
</dbReference>
<comment type="catalytic activity">
    <reaction evidence="11 13">
        <text>N(6)-biotinyl-L-lysyl-[protein] + hydrogencarbonate + ATP = N(6)-carboxybiotinyl-L-lysyl-[protein] + ADP + phosphate + H(+)</text>
        <dbReference type="Rhea" id="RHEA:13501"/>
        <dbReference type="Rhea" id="RHEA-COMP:10505"/>
        <dbReference type="Rhea" id="RHEA-COMP:10506"/>
        <dbReference type="ChEBI" id="CHEBI:15378"/>
        <dbReference type="ChEBI" id="CHEBI:17544"/>
        <dbReference type="ChEBI" id="CHEBI:30616"/>
        <dbReference type="ChEBI" id="CHEBI:43474"/>
        <dbReference type="ChEBI" id="CHEBI:83144"/>
        <dbReference type="ChEBI" id="CHEBI:83145"/>
        <dbReference type="ChEBI" id="CHEBI:456216"/>
        <dbReference type="EC" id="6.3.4.14"/>
    </reaction>
</comment>
<keyword evidence="13" id="KW-0443">Lipid metabolism</keyword>
<dbReference type="GO" id="GO:0005524">
    <property type="term" value="F:ATP binding"/>
    <property type="evidence" value="ECO:0007669"/>
    <property type="project" value="UniProtKB-UniRule"/>
</dbReference>
<comment type="function">
    <text evidence="1 13">This protein is a component of the acetyl coenzyme A carboxylase complex; first, biotin carboxylase catalyzes the carboxylation of the carrier protein and then the transcarboxylase transfers the carboxyl group to form malonyl-CoA.</text>
</comment>
<organism evidence="16 17">
    <name type="scientific">Helicovermis profundi</name>
    <dbReference type="NCBI Taxonomy" id="3065157"/>
    <lineage>
        <taxon>Bacteria</taxon>
        <taxon>Bacillati</taxon>
        <taxon>Bacillota</taxon>
        <taxon>Clostridia</taxon>
        <taxon>Helicovermis</taxon>
    </lineage>
</organism>
<dbReference type="InterPro" id="IPR005479">
    <property type="entry name" value="CPAse_ATP-bd"/>
</dbReference>
<evidence type="ECO:0000256" key="2">
    <source>
        <dbReference type="ARBA" id="ARBA00004956"/>
    </source>
</evidence>
<accession>A0AAU9EP89</accession>
<keyword evidence="10 13" id="KW-0092">Biotin</keyword>
<evidence type="ECO:0000256" key="5">
    <source>
        <dbReference type="ARBA" id="ARBA00022598"/>
    </source>
</evidence>
<dbReference type="AlphaFoldDB" id="A0AAU9EP89"/>
<dbReference type="InterPro" id="IPR011761">
    <property type="entry name" value="ATP-grasp"/>
</dbReference>
<dbReference type="InterPro" id="IPR005481">
    <property type="entry name" value="BC-like_N"/>
</dbReference>
<protein>
    <recommendedName>
        <fullName evidence="4 13">Biotin carboxylase</fullName>
        <ecNumber evidence="4 13">6.3.4.14</ecNumber>
    </recommendedName>
    <alternativeName>
        <fullName evidence="13">Acetyl-coenzyme A carboxylase biotin carboxylase subunit A</fullName>
    </alternativeName>
</protein>
<dbReference type="PROSITE" id="PS00866">
    <property type="entry name" value="CPSASE_1"/>
    <property type="match status" value="1"/>
</dbReference>
<comment type="subunit">
    <text evidence="3 13">Acetyl-CoA carboxylase is a heterohexamer of biotin carboxyl carrier protein, biotin carboxylase and the two subunits of carboxyl transferase in a 2:2 complex.</text>
</comment>
<sequence length="449" mass="50119">MFKKILIANRGEIAVRIIRACREMGIVTVAVYSEIDKNALHTQLADESICIGSNKASDSYLNMKNILSATINSGADAIHPGFGFLSENPKFVRMCEECNIVFIGPSSDVIENMGDKSKAREMMINAGVPVVPGSDKILEDFEEVKKMADEIGFPVIIKASNGGGGKGMRIAYTSIELENAYNTARMEAKASFGDDLMYMEKYLVNPKHIEFQILADNFGNIVHLGERDCSMQRNNQKVMEEAPSSIIGQDLRELMGNTAVKGAKFVNYTSAGTMEFLLDNNNNYYFMEMNTRIQVEHPITELITGIDLIKEQIKIAANINLNYKQDNIKIHGHAIECRINAESPKKNFMPSPGEISYINLPGGYGVRNDISIYTGYKIPPNYDSMLGKIIVHANTRDEAINIMKRSLGEYIIKGVETNIDFQYDLISSNEYISGEFTTGYVSEFIKDYI</sequence>
<dbReference type="PROSITE" id="PS50979">
    <property type="entry name" value="BC"/>
    <property type="match status" value="1"/>
</dbReference>
<reference evidence="16 17" key="1">
    <citation type="submission" date="2023-08" db="EMBL/GenBank/DDBJ databases">
        <title>Helicovermis profunda gen. nov., sp. nov., a novel mesophilic, fermentative bacterium within the Bacillota from a deep-sea hydrothermal vent chimney.</title>
        <authorList>
            <person name="Miyazaki U."/>
            <person name="Mizutani D."/>
            <person name="Hashimoto Y."/>
            <person name="Tame A."/>
            <person name="Sawayama S."/>
            <person name="Miyazaki J."/>
            <person name="Takai K."/>
            <person name="Nakagawa S."/>
        </authorList>
    </citation>
    <scope>NUCLEOTIDE SEQUENCE [LARGE SCALE GENOMIC DNA]</scope>
    <source>
        <strain evidence="16 17">S502</strain>
    </source>
</reference>
<evidence type="ECO:0000256" key="9">
    <source>
        <dbReference type="ARBA" id="ARBA00022842"/>
    </source>
</evidence>
<evidence type="ECO:0000256" key="8">
    <source>
        <dbReference type="ARBA" id="ARBA00022840"/>
    </source>
</evidence>
<dbReference type="KEGG" id="hprf:HLPR_14820"/>
<dbReference type="Pfam" id="PF02785">
    <property type="entry name" value="Biotin_carb_C"/>
    <property type="match status" value="1"/>
</dbReference>
<evidence type="ECO:0000256" key="6">
    <source>
        <dbReference type="ARBA" id="ARBA00022723"/>
    </source>
</evidence>
<keyword evidence="13" id="KW-0275">Fatty acid biosynthesis</keyword>
<feature type="domain" description="ATP-grasp" evidence="14">
    <location>
        <begin position="120"/>
        <end position="317"/>
    </location>
</feature>
<dbReference type="SUPFAM" id="SSF52440">
    <property type="entry name" value="PreATP-grasp domain"/>
    <property type="match status" value="1"/>
</dbReference>
<evidence type="ECO:0000256" key="11">
    <source>
        <dbReference type="ARBA" id="ARBA00048600"/>
    </source>
</evidence>
<dbReference type="SMART" id="SM00878">
    <property type="entry name" value="Biotin_carb_C"/>
    <property type="match status" value="1"/>
</dbReference>
<dbReference type="Pfam" id="PF02786">
    <property type="entry name" value="CPSase_L_D2"/>
    <property type="match status" value="1"/>
</dbReference>
<evidence type="ECO:0000256" key="1">
    <source>
        <dbReference type="ARBA" id="ARBA00003761"/>
    </source>
</evidence>
<dbReference type="PROSITE" id="PS00867">
    <property type="entry name" value="CPSASE_2"/>
    <property type="match status" value="1"/>
</dbReference>
<evidence type="ECO:0000256" key="10">
    <source>
        <dbReference type="ARBA" id="ARBA00023267"/>
    </source>
</evidence>
<dbReference type="NCBIfam" id="TIGR00514">
    <property type="entry name" value="accC"/>
    <property type="match status" value="1"/>
</dbReference>
<dbReference type="RefSeq" id="WP_338534819.1">
    <property type="nucleotide sequence ID" value="NZ_AP028654.1"/>
</dbReference>
<dbReference type="PROSITE" id="PS50975">
    <property type="entry name" value="ATP_GRASP"/>
    <property type="match status" value="1"/>
</dbReference>
<dbReference type="PANTHER" id="PTHR48095:SF2">
    <property type="entry name" value="BIOTIN CARBOXYLASE, CHLOROPLASTIC"/>
    <property type="match status" value="1"/>
</dbReference>
<evidence type="ECO:0000256" key="13">
    <source>
        <dbReference type="RuleBase" id="RU365063"/>
    </source>
</evidence>
<feature type="domain" description="Biotin carboxylation" evidence="15">
    <location>
        <begin position="1"/>
        <end position="446"/>
    </location>
</feature>
<evidence type="ECO:0000259" key="14">
    <source>
        <dbReference type="PROSITE" id="PS50975"/>
    </source>
</evidence>
<keyword evidence="6" id="KW-0479">Metal-binding</keyword>
<dbReference type="InterPro" id="IPR011054">
    <property type="entry name" value="Rudment_hybrid_motif"/>
</dbReference>
<keyword evidence="13" id="KW-0444">Lipid biosynthesis</keyword>
<dbReference type="InterPro" id="IPR051602">
    <property type="entry name" value="ACC_Biotin_Carboxylase"/>
</dbReference>